<accession>A0ABD0UFX4</accession>
<evidence type="ECO:0000313" key="2">
    <source>
        <dbReference type="Proteomes" id="UP001552299"/>
    </source>
</evidence>
<comment type="caution">
    <text evidence="1">The sequence shown here is derived from an EMBL/GenBank/DDBJ whole genome shotgun (WGS) entry which is preliminary data.</text>
</comment>
<protein>
    <submittedName>
        <fullName evidence="1">Uncharacterized protein</fullName>
    </submittedName>
</protein>
<reference evidence="1 2" key="1">
    <citation type="journal article" date="2024" name="Plant Biotechnol. J.">
        <title>Dendrobium thyrsiflorum genome and its molecular insights into genes involved in important horticultural traits.</title>
        <authorList>
            <person name="Chen B."/>
            <person name="Wang J.Y."/>
            <person name="Zheng P.J."/>
            <person name="Li K.L."/>
            <person name="Liang Y.M."/>
            <person name="Chen X.F."/>
            <person name="Zhang C."/>
            <person name="Zhao X."/>
            <person name="He X."/>
            <person name="Zhang G.Q."/>
            <person name="Liu Z.J."/>
            <person name="Xu Q."/>
        </authorList>
    </citation>
    <scope>NUCLEOTIDE SEQUENCE [LARGE SCALE GENOMIC DNA]</scope>
    <source>
        <strain evidence="1">GZMU011</strain>
    </source>
</reference>
<gene>
    <name evidence="1" type="ORF">M5K25_019636</name>
</gene>
<dbReference type="Proteomes" id="UP001552299">
    <property type="component" value="Unassembled WGS sequence"/>
</dbReference>
<evidence type="ECO:0000313" key="1">
    <source>
        <dbReference type="EMBL" id="KAL0911491.1"/>
    </source>
</evidence>
<dbReference type="AlphaFoldDB" id="A0ABD0UFX4"/>
<proteinExistence type="predicted"/>
<dbReference type="EMBL" id="JANQDX010000015">
    <property type="protein sequence ID" value="KAL0911491.1"/>
    <property type="molecule type" value="Genomic_DNA"/>
</dbReference>
<organism evidence="1 2">
    <name type="scientific">Dendrobium thyrsiflorum</name>
    <name type="common">Pinecone-like raceme dendrobium</name>
    <name type="synonym">Orchid</name>
    <dbReference type="NCBI Taxonomy" id="117978"/>
    <lineage>
        <taxon>Eukaryota</taxon>
        <taxon>Viridiplantae</taxon>
        <taxon>Streptophyta</taxon>
        <taxon>Embryophyta</taxon>
        <taxon>Tracheophyta</taxon>
        <taxon>Spermatophyta</taxon>
        <taxon>Magnoliopsida</taxon>
        <taxon>Liliopsida</taxon>
        <taxon>Asparagales</taxon>
        <taxon>Orchidaceae</taxon>
        <taxon>Epidendroideae</taxon>
        <taxon>Malaxideae</taxon>
        <taxon>Dendrobiinae</taxon>
        <taxon>Dendrobium</taxon>
    </lineage>
</organism>
<name>A0ABD0UFX4_DENTH</name>
<keyword evidence="2" id="KW-1185">Reference proteome</keyword>
<sequence length="95" mass="10104">MGIRGRSLQSALAICRACASSGVDEVILFNIWTQKGVWVHICSAMSNGLVKECGECDINDIEGAMKAGVEGKESVGQARKAWEARVASKAESFKG</sequence>